<dbReference type="InterPro" id="IPR025740">
    <property type="entry name" value="FAM110"/>
</dbReference>
<feature type="compositionally biased region" description="Polar residues" evidence="2">
    <location>
        <begin position="289"/>
        <end position="311"/>
    </location>
</feature>
<dbReference type="RefSeq" id="XP_054855489.1">
    <property type="nucleotide sequence ID" value="XM_054999514.1"/>
</dbReference>
<accession>A0AA97KII7</accession>
<feature type="domain" description="Centrosome-associated FAM110 N-terminal" evidence="4">
    <location>
        <begin position="10"/>
        <end position="64"/>
    </location>
</feature>
<dbReference type="Pfam" id="PF14160">
    <property type="entry name" value="FAM110_C"/>
    <property type="match status" value="1"/>
</dbReference>
<feature type="region of interest" description="Disordered" evidence="2">
    <location>
        <begin position="207"/>
        <end position="248"/>
    </location>
</feature>
<evidence type="ECO:0000313" key="6">
    <source>
        <dbReference type="RefSeq" id="XP_054855489.1"/>
    </source>
</evidence>
<dbReference type="InterPro" id="IPR025741">
    <property type="entry name" value="FAM110_C"/>
</dbReference>
<dbReference type="PANTHER" id="PTHR14758:SF3">
    <property type="entry name" value="PROTEIN FAM110D"/>
    <property type="match status" value="1"/>
</dbReference>
<name>A0AA97KII7_EUBMA</name>
<dbReference type="GeneID" id="129343346"/>
<feature type="compositionally biased region" description="Polar residues" evidence="2">
    <location>
        <begin position="207"/>
        <end position="241"/>
    </location>
</feature>
<dbReference type="PANTHER" id="PTHR14758">
    <property type="entry name" value="AGAP005440-PA"/>
    <property type="match status" value="1"/>
</dbReference>
<keyword evidence="5" id="KW-1185">Reference proteome</keyword>
<protein>
    <submittedName>
        <fullName evidence="6">Protein FAM110D</fullName>
    </submittedName>
</protein>
<dbReference type="AlphaFoldDB" id="A0AA97KII7"/>
<comment type="similarity">
    <text evidence="1">Belongs to the FAM110 family.</text>
</comment>
<organism evidence="5 6">
    <name type="scientific">Eublepharis macularius</name>
    <name type="common">Leopard gecko</name>
    <name type="synonym">Cyrtodactylus macularius</name>
    <dbReference type="NCBI Taxonomy" id="481883"/>
    <lineage>
        <taxon>Eukaryota</taxon>
        <taxon>Metazoa</taxon>
        <taxon>Chordata</taxon>
        <taxon>Craniata</taxon>
        <taxon>Vertebrata</taxon>
        <taxon>Euteleostomi</taxon>
        <taxon>Lepidosauria</taxon>
        <taxon>Squamata</taxon>
        <taxon>Bifurcata</taxon>
        <taxon>Gekkota</taxon>
        <taxon>Eublepharidae</taxon>
        <taxon>Eublepharinae</taxon>
        <taxon>Eublepharis</taxon>
    </lineage>
</organism>
<gene>
    <name evidence="6" type="primary">FAM110D</name>
</gene>
<dbReference type="InterPro" id="IPR025739">
    <property type="entry name" value="FAM110_N"/>
</dbReference>
<proteinExistence type="inferred from homology"/>
<evidence type="ECO:0000256" key="1">
    <source>
        <dbReference type="ARBA" id="ARBA00010576"/>
    </source>
</evidence>
<feature type="region of interest" description="Disordered" evidence="2">
    <location>
        <begin position="283"/>
        <end position="326"/>
    </location>
</feature>
<feature type="region of interest" description="Disordered" evidence="2">
    <location>
        <begin position="90"/>
        <end position="123"/>
    </location>
</feature>
<feature type="domain" description="Centrosome-associated FAM110 C-terminal" evidence="3">
    <location>
        <begin position="241"/>
        <end position="348"/>
    </location>
</feature>
<feature type="compositionally biased region" description="Pro residues" evidence="2">
    <location>
        <begin position="97"/>
        <end position="108"/>
    </location>
</feature>
<dbReference type="CTD" id="79927"/>
<dbReference type="KEGG" id="emc:129343346"/>
<reference evidence="6" key="1">
    <citation type="submission" date="2025-08" db="UniProtKB">
        <authorList>
            <consortium name="RefSeq"/>
        </authorList>
    </citation>
    <scope>IDENTIFICATION</scope>
    <source>
        <tissue evidence="6">Blood</tissue>
    </source>
</reference>
<evidence type="ECO:0000256" key="2">
    <source>
        <dbReference type="SAM" id="MobiDB-lite"/>
    </source>
</evidence>
<evidence type="ECO:0000313" key="5">
    <source>
        <dbReference type="Proteomes" id="UP001190640"/>
    </source>
</evidence>
<dbReference type="Pfam" id="PF14161">
    <property type="entry name" value="FAM110_N"/>
    <property type="match status" value="1"/>
</dbReference>
<evidence type="ECO:0000259" key="4">
    <source>
        <dbReference type="Pfam" id="PF14161"/>
    </source>
</evidence>
<evidence type="ECO:0000259" key="3">
    <source>
        <dbReference type="Pfam" id="PF14160"/>
    </source>
</evidence>
<sequence length="357" mass="38906">MRPLVPEDGSSPLGLLNRGPDYLRRQLEVTSGGRTPSAVERLEADKAKYVKSQQVINSRQEPVLLCYTPQPSPCCRRPLTPHQRNEFSQGLVVKPEGPGPKKPPPSPQSPTTRRGSGRRVLRPDSLVIYRQKRECSAVNKENAKSYGLVRWLFQGSLKNGHGSSPFLKGLLGEGQLQATQEDPPVAWLATEKKEMRTLSSIGILAKSSTGAAEQTTENSQRCQSSSWVDKNQNSSPTSPGPVSSKRELAPSCSLPLSEKERFFNYCGLDRNLVEVLGAERFKPGGSWEAGSSSPLFGSMGSAGSEQSSPSRNAGELSTEEPSEKLPVSVSVIERNARVIKWLYSCQQARTAAKESTV</sequence>
<dbReference type="Proteomes" id="UP001190640">
    <property type="component" value="Chromosome 15"/>
</dbReference>